<accession>A0AA39XQZ2</accession>
<protein>
    <recommendedName>
        <fullName evidence="4">Secreted protein</fullName>
    </recommendedName>
</protein>
<proteinExistence type="predicted"/>
<evidence type="ECO:0008006" key="4">
    <source>
        <dbReference type="Google" id="ProtNLM"/>
    </source>
</evidence>
<comment type="caution">
    <text evidence="2">The sequence shown here is derived from an EMBL/GenBank/DDBJ whole genome shotgun (WGS) entry which is preliminary data.</text>
</comment>
<evidence type="ECO:0000313" key="2">
    <source>
        <dbReference type="EMBL" id="KAK0638596.1"/>
    </source>
</evidence>
<feature type="chain" id="PRO_5041455868" description="Secreted protein" evidence="1">
    <location>
        <begin position="17"/>
        <end position="105"/>
    </location>
</feature>
<organism evidence="2 3">
    <name type="scientific">Cercophora newfieldiana</name>
    <dbReference type="NCBI Taxonomy" id="92897"/>
    <lineage>
        <taxon>Eukaryota</taxon>
        <taxon>Fungi</taxon>
        <taxon>Dikarya</taxon>
        <taxon>Ascomycota</taxon>
        <taxon>Pezizomycotina</taxon>
        <taxon>Sordariomycetes</taxon>
        <taxon>Sordariomycetidae</taxon>
        <taxon>Sordariales</taxon>
        <taxon>Lasiosphaeriaceae</taxon>
        <taxon>Cercophora</taxon>
    </lineage>
</organism>
<keyword evidence="3" id="KW-1185">Reference proteome</keyword>
<name>A0AA39XQZ2_9PEZI</name>
<feature type="signal peptide" evidence="1">
    <location>
        <begin position="1"/>
        <end position="16"/>
    </location>
</feature>
<dbReference type="Proteomes" id="UP001174936">
    <property type="component" value="Unassembled WGS sequence"/>
</dbReference>
<evidence type="ECO:0000313" key="3">
    <source>
        <dbReference type="Proteomes" id="UP001174936"/>
    </source>
</evidence>
<reference evidence="2" key="1">
    <citation type="submission" date="2023-06" db="EMBL/GenBank/DDBJ databases">
        <title>Genome-scale phylogeny and comparative genomics of the fungal order Sordariales.</title>
        <authorList>
            <consortium name="Lawrence Berkeley National Laboratory"/>
            <person name="Hensen N."/>
            <person name="Bonometti L."/>
            <person name="Westerberg I."/>
            <person name="Brannstrom I.O."/>
            <person name="Guillou S."/>
            <person name="Cros-Aarteil S."/>
            <person name="Calhoun S."/>
            <person name="Haridas S."/>
            <person name="Kuo A."/>
            <person name="Mondo S."/>
            <person name="Pangilinan J."/>
            <person name="Riley R."/>
            <person name="Labutti K."/>
            <person name="Andreopoulos B."/>
            <person name="Lipzen A."/>
            <person name="Chen C."/>
            <person name="Yanf M."/>
            <person name="Daum C."/>
            <person name="Ng V."/>
            <person name="Clum A."/>
            <person name="Steindorff A."/>
            <person name="Ohm R."/>
            <person name="Martin F."/>
            <person name="Silar P."/>
            <person name="Natvig D."/>
            <person name="Lalanne C."/>
            <person name="Gautier V."/>
            <person name="Ament-Velasquez S.L."/>
            <person name="Kruys A."/>
            <person name="Hutchinson M.I."/>
            <person name="Powell A.J."/>
            <person name="Barry K."/>
            <person name="Miller A.N."/>
            <person name="Grigoriev I.V."/>
            <person name="Debuchy R."/>
            <person name="Gladieux P."/>
            <person name="Thoren M.H."/>
            <person name="Johannesson H."/>
        </authorList>
    </citation>
    <scope>NUCLEOTIDE SEQUENCE</scope>
    <source>
        <strain evidence="2">SMH2532-1</strain>
    </source>
</reference>
<sequence>MPWLWVVLRAAAGAMARELKCRGRVRERGARIGDGGEHAVGIRRLGAEYQAPVAAQLRRSRGETECWSSEMRQSCREFGPSKPCVCSQLLAEMDLCVDGSHRTTC</sequence>
<keyword evidence="1" id="KW-0732">Signal</keyword>
<gene>
    <name evidence="2" type="ORF">B0T16DRAFT_421397</name>
</gene>
<evidence type="ECO:0000256" key="1">
    <source>
        <dbReference type="SAM" id="SignalP"/>
    </source>
</evidence>
<dbReference type="EMBL" id="JAULSV010000007">
    <property type="protein sequence ID" value="KAK0638596.1"/>
    <property type="molecule type" value="Genomic_DNA"/>
</dbReference>
<dbReference type="AlphaFoldDB" id="A0AA39XQZ2"/>